<feature type="non-terminal residue" evidence="2">
    <location>
        <position position="192"/>
    </location>
</feature>
<evidence type="ECO:0000313" key="2">
    <source>
        <dbReference type="EMBL" id="PMD17242.1"/>
    </source>
</evidence>
<organism evidence="2 3">
    <name type="scientific">Hyaloscypha hepaticicola</name>
    <dbReference type="NCBI Taxonomy" id="2082293"/>
    <lineage>
        <taxon>Eukaryota</taxon>
        <taxon>Fungi</taxon>
        <taxon>Dikarya</taxon>
        <taxon>Ascomycota</taxon>
        <taxon>Pezizomycotina</taxon>
        <taxon>Leotiomycetes</taxon>
        <taxon>Helotiales</taxon>
        <taxon>Hyaloscyphaceae</taxon>
        <taxon>Hyaloscypha</taxon>
    </lineage>
</organism>
<dbReference type="OrthoDB" id="3557394at2759"/>
<keyword evidence="3" id="KW-1185">Reference proteome</keyword>
<reference evidence="2 3" key="1">
    <citation type="submission" date="2016-05" db="EMBL/GenBank/DDBJ databases">
        <title>A degradative enzymes factory behind the ericoid mycorrhizal symbiosis.</title>
        <authorList>
            <consortium name="DOE Joint Genome Institute"/>
            <person name="Martino E."/>
            <person name="Morin E."/>
            <person name="Grelet G."/>
            <person name="Kuo A."/>
            <person name="Kohler A."/>
            <person name="Daghino S."/>
            <person name="Barry K."/>
            <person name="Choi C."/>
            <person name="Cichocki N."/>
            <person name="Clum A."/>
            <person name="Copeland A."/>
            <person name="Hainaut M."/>
            <person name="Haridas S."/>
            <person name="Labutti K."/>
            <person name="Lindquist E."/>
            <person name="Lipzen A."/>
            <person name="Khouja H.-R."/>
            <person name="Murat C."/>
            <person name="Ohm R."/>
            <person name="Olson A."/>
            <person name="Spatafora J."/>
            <person name="Veneault-Fourrey C."/>
            <person name="Henrissat B."/>
            <person name="Grigoriev I."/>
            <person name="Martin F."/>
            <person name="Perotto S."/>
        </authorList>
    </citation>
    <scope>NUCLEOTIDE SEQUENCE [LARGE SCALE GENOMIC DNA]</scope>
    <source>
        <strain evidence="2 3">UAMH 7357</strain>
    </source>
</reference>
<feature type="domain" description="Heterokaryon incompatibility" evidence="1">
    <location>
        <begin position="60"/>
        <end position="192"/>
    </location>
</feature>
<dbReference type="STRING" id="1745343.A0A2J6PT92"/>
<dbReference type="Pfam" id="PF06985">
    <property type="entry name" value="HET"/>
    <property type="match status" value="1"/>
</dbReference>
<dbReference type="InterPro" id="IPR052895">
    <property type="entry name" value="HetReg/Transcr_Mod"/>
</dbReference>
<dbReference type="InterPro" id="IPR010730">
    <property type="entry name" value="HET"/>
</dbReference>
<dbReference type="AlphaFoldDB" id="A0A2J6PT92"/>
<dbReference type="EMBL" id="KZ613501">
    <property type="protein sequence ID" value="PMD17242.1"/>
    <property type="molecule type" value="Genomic_DNA"/>
</dbReference>
<name>A0A2J6PT92_9HELO</name>
<gene>
    <name evidence="2" type="ORF">NA56DRAFT_579211</name>
</gene>
<dbReference type="Proteomes" id="UP000235672">
    <property type="component" value="Unassembled WGS sequence"/>
</dbReference>
<accession>A0A2J6PT92</accession>
<sequence>MADEHSEPSNSIDVDSNSTYSALNQSKREIRLLTLLCSDGFEDEIRCKLDVVSLDETLTYTALSYCWGNQSEQREILVNEKRVSVTKSLEIALRYARKDLQDIVLWVDAICINQDNLKEKSYQVGMMGSIYATATHVRIWLGESEDDSDVAMDFINNIHKINFEDLNYELDLDVWKAVKHLVRRQWWTRVWI</sequence>
<evidence type="ECO:0000259" key="1">
    <source>
        <dbReference type="Pfam" id="PF06985"/>
    </source>
</evidence>
<evidence type="ECO:0000313" key="3">
    <source>
        <dbReference type="Proteomes" id="UP000235672"/>
    </source>
</evidence>
<protein>
    <submittedName>
        <fullName evidence="2">HET-domain-containing protein</fullName>
    </submittedName>
</protein>
<proteinExistence type="predicted"/>
<dbReference type="PANTHER" id="PTHR24148">
    <property type="entry name" value="ANKYRIN REPEAT DOMAIN-CONTAINING PROTEIN 39 HOMOLOG-RELATED"/>
    <property type="match status" value="1"/>
</dbReference>
<dbReference type="PANTHER" id="PTHR24148:SF73">
    <property type="entry name" value="HET DOMAIN PROTEIN (AFU_ORTHOLOGUE AFUA_8G01020)"/>
    <property type="match status" value="1"/>
</dbReference>